<dbReference type="GeneID" id="27664122"/>
<protein>
    <submittedName>
        <fullName evidence="2">Uncharacterized protein</fullName>
    </submittedName>
</protein>
<sequence>MGGRGSIVIGTVEITTVSIAIYVQLSIVYGMWYARSTSLSLDPYICVPVASMPCSGYLASIYTDGCNSFAAGMWWTSTSRLYDVVGAAISGR</sequence>
<dbReference type="AlphaFoldDB" id="A0A0F2MBG2"/>
<feature type="transmembrane region" description="Helical" evidence="1">
    <location>
        <begin position="6"/>
        <end position="32"/>
    </location>
</feature>
<accession>A0A0F2MBG2</accession>
<organism evidence="2 3">
    <name type="scientific">Sporothrix schenckii 1099-18</name>
    <dbReference type="NCBI Taxonomy" id="1397361"/>
    <lineage>
        <taxon>Eukaryota</taxon>
        <taxon>Fungi</taxon>
        <taxon>Dikarya</taxon>
        <taxon>Ascomycota</taxon>
        <taxon>Pezizomycotina</taxon>
        <taxon>Sordariomycetes</taxon>
        <taxon>Sordariomycetidae</taxon>
        <taxon>Ophiostomatales</taxon>
        <taxon>Ophiostomataceae</taxon>
        <taxon>Sporothrix</taxon>
    </lineage>
</organism>
<evidence type="ECO:0000313" key="3">
    <source>
        <dbReference type="Proteomes" id="UP000033710"/>
    </source>
</evidence>
<reference evidence="2 3" key="1">
    <citation type="journal article" date="2014" name="BMC Genomics">
        <title>Comparative genomics of the major fungal agents of human and animal Sporotrichosis: Sporothrix schenckii and Sporothrix brasiliensis.</title>
        <authorList>
            <person name="Teixeira M.M."/>
            <person name="de Almeida L.G."/>
            <person name="Kubitschek-Barreira P."/>
            <person name="Alves F.L."/>
            <person name="Kioshima E.S."/>
            <person name="Abadio A.K."/>
            <person name="Fernandes L."/>
            <person name="Derengowski L.S."/>
            <person name="Ferreira K.S."/>
            <person name="Souza R.C."/>
            <person name="Ruiz J.C."/>
            <person name="de Andrade N.C."/>
            <person name="Paes H.C."/>
            <person name="Nicola A.M."/>
            <person name="Albuquerque P."/>
            <person name="Gerber A.L."/>
            <person name="Martins V.P."/>
            <person name="Peconick L.D."/>
            <person name="Neto A.V."/>
            <person name="Chaucanez C.B."/>
            <person name="Silva P.A."/>
            <person name="Cunha O.L."/>
            <person name="de Oliveira F.F."/>
            <person name="dos Santos T.C."/>
            <person name="Barros A.L."/>
            <person name="Soares M.A."/>
            <person name="de Oliveira L.M."/>
            <person name="Marini M.M."/>
            <person name="Villalobos-Duno H."/>
            <person name="Cunha M.M."/>
            <person name="de Hoog S."/>
            <person name="da Silveira J.F."/>
            <person name="Henrissat B."/>
            <person name="Nino-Vega G.A."/>
            <person name="Cisalpino P.S."/>
            <person name="Mora-Montes H.M."/>
            <person name="Almeida S.R."/>
            <person name="Stajich J.E."/>
            <person name="Lopes-Bezerra L.M."/>
            <person name="Vasconcelos A.T."/>
            <person name="Felipe M.S."/>
        </authorList>
    </citation>
    <scope>NUCLEOTIDE SEQUENCE [LARGE SCALE GENOMIC DNA]</scope>
    <source>
        <strain evidence="2 3">1099-18</strain>
    </source>
</reference>
<dbReference type="RefSeq" id="XP_016589709.1">
    <property type="nucleotide sequence ID" value="XM_016728845.1"/>
</dbReference>
<name>A0A0F2MBG2_SPOSC</name>
<evidence type="ECO:0000313" key="2">
    <source>
        <dbReference type="EMBL" id="KJR87033.1"/>
    </source>
</evidence>
<dbReference type="VEuPathDB" id="FungiDB:SPSK_01947"/>
<dbReference type="EMBL" id="AXCR01000005">
    <property type="protein sequence ID" value="KJR87033.1"/>
    <property type="molecule type" value="Genomic_DNA"/>
</dbReference>
<reference evidence="2 3" key="2">
    <citation type="journal article" date="2015" name="Eukaryot. Cell">
        <title>Asexual propagation of a virulent clone complex in a human and feline outbreak of sporotrichosis.</title>
        <authorList>
            <person name="Teixeira Mde M."/>
            <person name="Rodrigues A.M."/>
            <person name="Tsui C.K."/>
            <person name="de Almeida L.G."/>
            <person name="Van Diepeningen A.D."/>
            <person name="van den Ende B.G."/>
            <person name="Fernandes G.F."/>
            <person name="Kano R."/>
            <person name="Hamelin R.C."/>
            <person name="Lopes-Bezerra L.M."/>
            <person name="Vasconcelos A.T."/>
            <person name="de Hoog S."/>
            <person name="de Camargo Z.P."/>
            <person name="Felipe M.S."/>
        </authorList>
    </citation>
    <scope>NUCLEOTIDE SEQUENCE [LARGE SCALE GENOMIC DNA]</scope>
    <source>
        <strain evidence="2 3">1099-18</strain>
    </source>
</reference>
<proteinExistence type="predicted"/>
<dbReference type="KEGG" id="ssck:SPSK_01947"/>
<keyword evidence="1" id="KW-1133">Transmembrane helix</keyword>
<dbReference type="Proteomes" id="UP000033710">
    <property type="component" value="Unassembled WGS sequence"/>
</dbReference>
<keyword evidence="1" id="KW-0472">Membrane</keyword>
<evidence type="ECO:0000256" key="1">
    <source>
        <dbReference type="SAM" id="Phobius"/>
    </source>
</evidence>
<gene>
    <name evidence="2" type="ORF">SPSK_01947</name>
</gene>
<keyword evidence="1" id="KW-0812">Transmembrane</keyword>
<comment type="caution">
    <text evidence="2">The sequence shown here is derived from an EMBL/GenBank/DDBJ whole genome shotgun (WGS) entry which is preliminary data.</text>
</comment>